<feature type="region of interest" description="Disordered" evidence="1">
    <location>
        <begin position="304"/>
        <end position="326"/>
    </location>
</feature>
<feature type="compositionally biased region" description="Basic residues" evidence="1">
    <location>
        <begin position="974"/>
        <end position="984"/>
    </location>
</feature>
<evidence type="ECO:0000256" key="1">
    <source>
        <dbReference type="SAM" id="MobiDB-lite"/>
    </source>
</evidence>
<feature type="compositionally biased region" description="Basic and acidic residues" evidence="1">
    <location>
        <begin position="676"/>
        <end position="714"/>
    </location>
</feature>
<feature type="region of interest" description="Disordered" evidence="1">
    <location>
        <begin position="207"/>
        <end position="227"/>
    </location>
</feature>
<evidence type="ECO:0000259" key="2">
    <source>
        <dbReference type="Pfam" id="PF13020"/>
    </source>
</evidence>
<feature type="region of interest" description="Disordered" evidence="1">
    <location>
        <begin position="935"/>
        <end position="984"/>
    </location>
</feature>
<feature type="domain" description="Protein NO VEIN C-terminal" evidence="2">
    <location>
        <begin position="453"/>
        <end position="558"/>
    </location>
</feature>
<protein>
    <submittedName>
        <fullName evidence="3">DUF3883 domain-containing protein</fullName>
    </submittedName>
</protein>
<gene>
    <name evidence="3" type="ORF">SCF082_LOCUS25048</name>
</gene>
<evidence type="ECO:0000313" key="3">
    <source>
        <dbReference type="EMBL" id="CAK9043951.1"/>
    </source>
</evidence>
<feature type="compositionally biased region" description="Acidic residues" evidence="1">
    <location>
        <begin position="1170"/>
        <end position="1183"/>
    </location>
</feature>
<feature type="compositionally biased region" description="Basic and acidic residues" evidence="1">
    <location>
        <begin position="959"/>
        <end position="973"/>
    </location>
</feature>
<feature type="compositionally biased region" description="Basic residues" evidence="1">
    <location>
        <begin position="754"/>
        <end position="764"/>
    </location>
</feature>
<keyword evidence="4" id="KW-1185">Reference proteome</keyword>
<feature type="compositionally biased region" description="Basic and acidic residues" evidence="1">
    <location>
        <begin position="721"/>
        <end position="731"/>
    </location>
</feature>
<dbReference type="Proteomes" id="UP001642464">
    <property type="component" value="Unassembled WGS sequence"/>
</dbReference>
<dbReference type="EMBL" id="CAXAMM010018691">
    <property type="protein sequence ID" value="CAK9043951.1"/>
    <property type="molecule type" value="Genomic_DNA"/>
</dbReference>
<organism evidence="3 4">
    <name type="scientific">Durusdinium trenchii</name>
    <dbReference type="NCBI Taxonomy" id="1381693"/>
    <lineage>
        <taxon>Eukaryota</taxon>
        <taxon>Sar</taxon>
        <taxon>Alveolata</taxon>
        <taxon>Dinophyceae</taxon>
        <taxon>Suessiales</taxon>
        <taxon>Symbiodiniaceae</taxon>
        <taxon>Durusdinium</taxon>
    </lineage>
</organism>
<feature type="region of interest" description="Disordered" evidence="1">
    <location>
        <begin position="1152"/>
        <end position="1192"/>
    </location>
</feature>
<dbReference type="Pfam" id="PF13020">
    <property type="entry name" value="NOV_C"/>
    <property type="match status" value="1"/>
</dbReference>
<evidence type="ECO:0000313" key="4">
    <source>
        <dbReference type="Proteomes" id="UP001642464"/>
    </source>
</evidence>
<feature type="compositionally biased region" description="Polar residues" evidence="1">
    <location>
        <begin position="312"/>
        <end position="326"/>
    </location>
</feature>
<reference evidence="3 4" key="1">
    <citation type="submission" date="2024-02" db="EMBL/GenBank/DDBJ databases">
        <authorList>
            <person name="Chen Y."/>
            <person name="Shah S."/>
            <person name="Dougan E. K."/>
            <person name="Thang M."/>
            <person name="Chan C."/>
        </authorList>
    </citation>
    <scope>NUCLEOTIDE SEQUENCE [LARGE SCALE GENOMIC DNA]</scope>
</reference>
<feature type="compositionally biased region" description="Acidic residues" evidence="1">
    <location>
        <begin position="1032"/>
        <end position="1041"/>
    </location>
</feature>
<feature type="compositionally biased region" description="Basic and acidic residues" evidence="1">
    <location>
        <begin position="359"/>
        <end position="390"/>
    </location>
</feature>
<comment type="caution">
    <text evidence="3">The sequence shown here is derived from an EMBL/GenBank/DDBJ whole genome shotgun (WGS) entry which is preliminary data.</text>
</comment>
<proteinExistence type="predicted"/>
<feature type="region of interest" description="Disordered" evidence="1">
    <location>
        <begin position="352"/>
        <end position="390"/>
    </location>
</feature>
<accession>A0ABP0LXI1</accession>
<feature type="compositionally biased region" description="Low complexity" evidence="1">
    <location>
        <begin position="948"/>
        <end position="958"/>
    </location>
</feature>
<feature type="compositionally biased region" description="Basic and acidic residues" evidence="1">
    <location>
        <begin position="739"/>
        <end position="753"/>
    </location>
</feature>
<feature type="compositionally biased region" description="Basic and acidic residues" evidence="1">
    <location>
        <begin position="215"/>
        <end position="224"/>
    </location>
</feature>
<name>A0ABP0LXI1_9DINO</name>
<feature type="region of interest" description="Disordered" evidence="1">
    <location>
        <begin position="1020"/>
        <end position="1041"/>
    </location>
</feature>
<dbReference type="InterPro" id="IPR024975">
    <property type="entry name" value="NOV_C"/>
</dbReference>
<feature type="region of interest" description="Disordered" evidence="1">
    <location>
        <begin position="676"/>
        <end position="791"/>
    </location>
</feature>
<sequence>MGPVIQEISVQNSEAEPITLPATNFLTYLQALFFRGGGFHQLLEICNLDQPQLFKDGVLLVDPISAPKKSLQTLSNLIGEPIGEAKSSQCAKVNHMSCFKDDTVIYQAGESMGLQKSNCISYCVMLIKALSAEPFFVGHKDGKLFLAFLPGQLVMNNISEKLAKALLWIAVKKLSPEDQAQFRKSDYGFTDKARTFVGQLRMAIQATKAETGSSSDERGYKDQSPHAVAPVTSQFEEDMVVPMEQLEKFLTLQEEFKDLEDEDYYESWGSGVDDLTDEPDPDEGDISAVEDLLEHAEYALNYRRQRQKSKKQPGQQTPEGPEVQSQLDTLHETLLSPNLPYYVAESRSNYEGKITNRASEQKVKGKEMQTESDRRAAKDPRDLDKLSRSRPKDFNFSTLPAFVPDKVGEPSVCSFDIKLSSTSIPLRGGDGQDQGNKEAVGRNGERIAQLCLKSEGYQVLWLNDKEELGLPFDLLIRKSGDFASLCGEKGVVDKAQVVELLRKAEAGQEGEVRFVEVKSTSGGSADDGSICDITINEVASMGKLGEQFWLLRTLQVPTGPNDDSEAKVRIWPNVARAVRDGEGVMKAFALVAIGGCHHLDIGGAHGLGRRHAKLAHSVLMAAALRGFNLHFSLQSGRSGFGDAASKMAASTGPAVKIPLSSTLYAALEEEQHFLVEKADREKETGTPAAEERSAPRDRDRRESPKPEVEVKREEEAADYSLDDKKDEDPGVREVVSTSRSREVPEEVKEDNPTPKKRRHRHRSRNNLSLKPKPTHKEDSGTNKGLKKKELQKTSKEYVAWRKAEKKKGEERILQELAVESERFGFDLQLPTRELQVLRTEEPLTRIVEGVQIQGGALEVVCHLSGTEDEGFLRWLTGQERPKVRLHLCPADCPGTPESDELIHLKKLQRRSAGDPGWVDNLKGASGMEELRRLAERSDAAARAGGGVPAAPAEVAPTPGEKEEEKESSDSSDSRKKKKHKKKRKIFKVKGKKDYGSLFDGTGLDKDAKIRRKVSKLAKKALKKRSKGSSSTDSDESMGELAEEELDGLFQESARTQLAAKEGEQDDFQTVSITNVEEFVVFCIVCHLQQLETGRMDCGMLGVFLKELLRPAPKLQKYGKLTALVRSHPDKLCLWGADGARFVSLRNGPCPSLPTLDHEAQSDDQFQSGEQDIDLEEEEEEEEETINRSSEEQSPRTLLFELANRYLTRRLGGYKGALGTESCEQDANVLAQRFSRSVQDHGILMPDVVLTEIDHACSMRKISEDAQRQAGFIFWVFIF</sequence>